<organism evidence="2 3">
    <name type="scientific">Pseudomonas triticicola</name>
    <dbReference type="NCBI Taxonomy" id="2842345"/>
    <lineage>
        <taxon>Bacteria</taxon>
        <taxon>Pseudomonadati</taxon>
        <taxon>Pseudomonadota</taxon>
        <taxon>Gammaproteobacteria</taxon>
        <taxon>Pseudomonadales</taxon>
        <taxon>Pseudomonadaceae</taxon>
        <taxon>Pseudomonas</taxon>
    </lineage>
</organism>
<reference evidence="2" key="1">
    <citation type="submission" date="2021-06" db="EMBL/GenBank/DDBJ databases">
        <title>Updating the genus Pseudomonas: Description of 43 new species and partition of the Pseudomonas putida group.</title>
        <authorList>
            <person name="Girard L."/>
            <person name="Lood C."/>
            <person name="Vandamme P."/>
            <person name="Rokni-Zadeh H."/>
            <person name="Van Noort V."/>
            <person name="Hofte M."/>
            <person name="Lavigne R."/>
            <person name="De Mot R."/>
        </authorList>
    </citation>
    <scope>NUCLEOTIDE SEQUENCE</scope>
    <source>
        <strain evidence="2">SWRI88</strain>
    </source>
</reference>
<dbReference type="RefSeq" id="WP_217864940.1">
    <property type="nucleotide sequence ID" value="NZ_JAHSTX010000001.1"/>
</dbReference>
<evidence type="ECO:0000256" key="1">
    <source>
        <dbReference type="SAM" id="SignalP"/>
    </source>
</evidence>
<sequence>MKVIPTTLILLTLASTQSFALTNEQSRAKIKGIELYNQYRATSAIPFLTTAAEAGDHEAQYYLGEVLRKKNHYMNEEAKKWYEASADQSDLYAMIQLGRIEHDICKISNDCPPSHKQPIEWLNQAKKIAQEKAEAGDAEAMCIMYEITLDDAWLEKSASAGNAFAQYWMAVSLKQGDGFLMPWKRSEAVEKWFKLSAEGGYPKSMMEYAAILYERGDIEGFRHWNEQAAIAGYAESVYGYGSYLAHEPDTYGFPYDPVKGYSLVSSLSILNGGGGMQENVEYKLPLIAAKLTPAQISEAREQTKKWAATHPPLSFFPEKLSR</sequence>
<evidence type="ECO:0000313" key="3">
    <source>
        <dbReference type="Proteomes" id="UP001048763"/>
    </source>
</evidence>
<evidence type="ECO:0000313" key="2">
    <source>
        <dbReference type="EMBL" id="MBV4545687.1"/>
    </source>
</evidence>
<dbReference type="EMBL" id="JAHSTX010000001">
    <property type="protein sequence ID" value="MBV4545687.1"/>
    <property type="molecule type" value="Genomic_DNA"/>
</dbReference>
<proteinExistence type="predicted"/>
<feature type="signal peptide" evidence="1">
    <location>
        <begin position="1"/>
        <end position="20"/>
    </location>
</feature>
<dbReference type="InterPro" id="IPR050767">
    <property type="entry name" value="Sel1_AlgK"/>
</dbReference>
<accession>A0ABS6RIC9</accession>
<comment type="caution">
    <text evidence="2">The sequence shown here is derived from an EMBL/GenBank/DDBJ whole genome shotgun (WGS) entry which is preliminary data.</text>
</comment>
<dbReference type="PANTHER" id="PTHR11102:SF160">
    <property type="entry name" value="ERAD-ASSOCIATED E3 UBIQUITIN-PROTEIN LIGASE COMPONENT HRD3"/>
    <property type="match status" value="1"/>
</dbReference>
<keyword evidence="3" id="KW-1185">Reference proteome</keyword>
<protein>
    <submittedName>
        <fullName evidence="2">Sel1 repeat family protein</fullName>
    </submittedName>
</protein>
<feature type="chain" id="PRO_5046700722" evidence="1">
    <location>
        <begin position="21"/>
        <end position="322"/>
    </location>
</feature>
<gene>
    <name evidence="2" type="ORF">KVG85_06140</name>
</gene>
<name>A0ABS6RIC9_9PSED</name>
<dbReference type="Proteomes" id="UP001048763">
    <property type="component" value="Unassembled WGS sequence"/>
</dbReference>
<keyword evidence="1" id="KW-0732">Signal</keyword>
<dbReference type="PANTHER" id="PTHR11102">
    <property type="entry name" value="SEL-1-LIKE PROTEIN"/>
    <property type="match status" value="1"/>
</dbReference>